<sequence length="153" mass="16369">MYRNQINLPRAEPGSVGSHAYRLKHWPQIPDRFRTAKVLRACSRMSVGPVTAGWLHTHLGLDEAAASVLLDDLVGQGALERIELAGRAMARPAPACTVPAPEVTLAERVARRLSWRHAAVAALLCWGISAAMEDSRPGTPGPIAFPAQPAPVG</sequence>
<evidence type="ECO:0000313" key="1">
    <source>
        <dbReference type="EMBL" id="MBL0395261.1"/>
    </source>
</evidence>
<proteinExistence type="predicted"/>
<dbReference type="RefSeq" id="WP_201677933.1">
    <property type="nucleotide sequence ID" value="NZ_JAEQNE010000013.1"/>
</dbReference>
<gene>
    <name evidence="1" type="ORF">JJ685_29285</name>
</gene>
<accession>A0A936ZCE7</accession>
<name>A0A936ZCE7_9BURK</name>
<reference evidence="1 2" key="1">
    <citation type="journal article" date="2017" name="Int. J. Syst. Evol. Microbiol.">
        <title>Ramlibacter monticola sp. nov., isolated from forest soil.</title>
        <authorList>
            <person name="Chaudhary D.K."/>
            <person name="Kim J."/>
        </authorList>
    </citation>
    <scope>NUCLEOTIDE SEQUENCE [LARGE SCALE GENOMIC DNA]</scope>
    <source>
        <strain evidence="1 2">KACC 19175</strain>
    </source>
</reference>
<evidence type="ECO:0000313" key="2">
    <source>
        <dbReference type="Proteomes" id="UP000599109"/>
    </source>
</evidence>
<comment type="caution">
    <text evidence="1">The sequence shown here is derived from an EMBL/GenBank/DDBJ whole genome shotgun (WGS) entry which is preliminary data.</text>
</comment>
<organism evidence="1 2">
    <name type="scientific">Ramlibacter monticola</name>
    <dbReference type="NCBI Taxonomy" id="1926872"/>
    <lineage>
        <taxon>Bacteria</taxon>
        <taxon>Pseudomonadati</taxon>
        <taxon>Pseudomonadota</taxon>
        <taxon>Betaproteobacteria</taxon>
        <taxon>Burkholderiales</taxon>
        <taxon>Comamonadaceae</taxon>
        <taxon>Ramlibacter</taxon>
    </lineage>
</organism>
<keyword evidence="2" id="KW-1185">Reference proteome</keyword>
<dbReference type="EMBL" id="JAEQNE010000013">
    <property type="protein sequence ID" value="MBL0395261.1"/>
    <property type="molecule type" value="Genomic_DNA"/>
</dbReference>
<protein>
    <submittedName>
        <fullName evidence="1">Uncharacterized protein</fullName>
    </submittedName>
</protein>
<dbReference type="Proteomes" id="UP000599109">
    <property type="component" value="Unassembled WGS sequence"/>
</dbReference>
<dbReference type="AlphaFoldDB" id="A0A936ZCE7"/>